<keyword evidence="5" id="KW-0677">Repeat</keyword>
<feature type="domain" description="C2H2-type" evidence="14">
    <location>
        <begin position="202"/>
        <end position="229"/>
    </location>
</feature>
<dbReference type="SUPFAM" id="SSF57667">
    <property type="entry name" value="beta-beta-alpha zinc fingers"/>
    <property type="match status" value="3"/>
</dbReference>
<feature type="region of interest" description="Disordered" evidence="13">
    <location>
        <begin position="1"/>
        <end position="160"/>
    </location>
</feature>
<sequence>MQTRISHSQTLSGWRERLRGRGRCPGTPRQVRRKSLPLCPSPAPSPSPAWPRLQDSPAASDELGRSPFPSLWHRGKSHPFLVFPPPDKELRMETREDKSPQQTLVEEADLSDSTGQESNGEENLQKSHRTRDSNPSPGSSEEERSTLCQEGDQRSSQSSDLVVHELFHEEEKPHKCGECGKSFNWSSHLTSHLKIHTGERPYECSECGKTFQTSSLLLIHQRIHTDEKPFRCPDCWKGFKHNSHLIRHRRIHTGEKPYECPECGKRFRTSSVLNQHQWRHR</sequence>
<keyword evidence="3" id="KW-1017">Isopeptide bond</keyword>
<evidence type="ECO:0000256" key="3">
    <source>
        <dbReference type="ARBA" id="ARBA00022499"/>
    </source>
</evidence>
<keyword evidence="11" id="KW-0539">Nucleus</keyword>
<comment type="subcellular location">
    <subcellularLocation>
        <location evidence="1">Nucleus</location>
    </subcellularLocation>
</comment>
<feature type="compositionally biased region" description="Polar residues" evidence="13">
    <location>
        <begin position="111"/>
        <end position="122"/>
    </location>
</feature>
<keyword evidence="8" id="KW-0832">Ubl conjugation</keyword>
<feature type="domain" description="C2H2-type" evidence="14">
    <location>
        <begin position="230"/>
        <end position="257"/>
    </location>
</feature>
<dbReference type="Gene3D" id="3.30.160.60">
    <property type="entry name" value="Classic Zinc Finger"/>
    <property type="match status" value="4"/>
</dbReference>
<evidence type="ECO:0000256" key="10">
    <source>
        <dbReference type="ARBA" id="ARBA00023163"/>
    </source>
</evidence>
<accession>A0A8C3QMR9</accession>
<keyword evidence="10" id="KW-0804">Transcription</keyword>
<dbReference type="SMART" id="SM00355">
    <property type="entry name" value="ZnF_C2H2"/>
    <property type="match status" value="4"/>
</dbReference>
<evidence type="ECO:0000256" key="1">
    <source>
        <dbReference type="ARBA" id="ARBA00004123"/>
    </source>
</evidence>
<dbReference type="Pfam" id="PF00096">
    <property type="entry name" value="zf-C2H2"/>
    <property type="match status" value="4"/>
</dbReference>
<evidence type="ECO:0000256" key="2">
    <source>
        <dbReference type="ARBA" id="ARBA00006991"/>
    </source>
</evidence>
<evidence type="ECO:0000313" key="15">
    <source>
        <dbReference type="Ensembl" id="ENSCRFP00000008573.1"/>
    </source>
</evidence>
<evidence type="ECO:0000256" key="8">
    <source>
        <dbReference type="ARBA" id="ARBA00022843"/>
    </source>
</evidence>
<dbReference type="GO" id="GO:0005634">
    <property type="term" value="C:nucleus"/>
    <property type="evidence" value="ECO:0007669"/>
    <property type="project" value="UniProtKB-SubCell"/>
</dbReference>
<dbReference type="GO" id="GO:0000978">
    <property type="term" value="F:RNA polymerase II cis-regulatory region sequence-specific DNA binding"/>
    <property type="evidence" value="ECO:0007669"/>
    <property type="project" value="TreeGrafter"/>
</dbReference>
<keyword evidence="9" id="KW-0805">Transcription regulation</keyword>
<feature type="compositionally biased region" description="Basic and acidic residues" evidence="13">
    <location>
        <begin position="86"/>
        <end position="99"/>
    </location>
</feature>
<keyword evidence="6 12" id="KW-0863">Zinc-finger</keyword>
<dbReference type="InterPro" id="IPR036236">
    <property type="entry name" value="Znf_C2H2_sf"/>
</dbReference>
<evidence type="ECO:0000256" key="7">
    <source>
        <dbReference type="ARBA" id="ARBA00022833"/>
    </source>
</evidence>
<dbReference type="PROSITE" id="PS00028">
    <property type="entry name" value="ZINC_FINGER_C2H2_1"/>
    <property type="match status" value="4"/>
</dbReference>
<feature type="compositionally biased region" description="Pro residues" evidence="13">
    <location>
        <begin position="39"/>
        <end position="49"/>
    </location>
</feature>
<keyword evidence="7" id="KW-0862">Zinc</keyword>
<reference evidence="15" key="2">
    <citation type="submission" date="2025-09" db="UniProtKB">
        <authorList>
            <consortium name="Ensembl"/>
        </authorList>
    </citation>
    <scope>IDENTIFICATION</scope>
</reference>
<evidence type="ECO:0000256" key="13">
    <source>
        <dbReference type="SAM" id="MobiDB-lite"/>
    </source>
</evidence>
<dbReference type="FunFam" id="3.30.160.60:FF:002343">
    <property type="entry name" value="Zinc finger protein 33A"/>
    <property type="match status" value="1"/>
</dbReference>
<evidence type="ECO:0000256" key="11">
    <source>
        <dbReference type="ARBA" id="ARBA00023242"/>
    </source>
</evidence>
<dbReference type="Ensembl" id="ENSCRFT00000008883.1">
    <property type="protein sequence ID" value="ENSCRFP00000008573.1"/>
    <property type="gene ID" value="ENSCRFG00000006733.1"/>
</dbReference>
<comment type="similarity">
    <text evidence="2">Belongs to the krueppel C2H2-type zinc-finger protein family.</text>
</comment>
<dbReference type="FunFam" id="3.30.160.60:FF:000688">
    <property type="entry name" value="zinc finger protein 197 isoform X1"/>
    <property type="match status" value="1"/>
</dbReference>
<organism evidence="15 16">
    <name type="scientific">Cyanoderma ruficeps</name>
    <name type="common">rufous-capped babbler</name>
    <dbReference type="NCBI Taxonomy" id="181631"/>
    <lineage>
        <taxon>Eukaryota</taxon>
        <taxon>Metazoa</taxon>
        <taxon>Chordata</taxon>
        <taxon>Craniata</taxon>
        <taxon>Vertebrata</taxon>
        <taxon>Euteleostomi</taxon>
        <taxon>Archelosauria</taxon>
        <taxon>Archosauria</taxon>
        <taxon>Dinosauria</taxon>
        <taxon>Saurischia</taxon>
        <taxon>Theropoda</taxon>
        <taxon>Coelurosauria</taxon>
        <taxon>Aves</taxon>
        <taxon>Neognathae</taxon>
        <taxon>Neoaves</taxon>
        <taxon>Telluraves</taxon>
        <taxon>Australaves</taxon>
        <taxon>Passeriformes</taxon>
        <taxon>Sylvioidea</taxon>
        <taxon>Timaliidae</taxon>
        <taxon>Cyanoderma</taxon>
    </lineage>
</organism>
<evidence type="ECO:0000256" key="5">
    <source>
        <dbReference type="ARBA" id="ARBA00022737"/>
    </source>
</evidence>
<evidence type="ECO:0000313" key="16">
    <source>
        <dbReference type="Proteomes" id="UP000694396"/>
    </source>
</evidence>
<dbReference type="AlphaFoldDB" id="A0A8C3QMR9"/>
<evidence type="ECO:0000259" key="14">
    <source>
        <dbReference type="PROSITE" id="PS50157"/>
    </source>
</evidence>
<keyword evidence="4" id="KW-0479">Metal-binding</keyword>
<evidence type="ECO:0000256" key="12">
    <source>
        <dbReference type="PROSITE-ProRule" id="PRU00042"/>
    </source>
</evidence>
<evidence type="ECO:0000256" key="6">
    <source>
        <dbReference type="ARBA" id="ARBA00022771"/>
    </source>
</evidence>
<proteinExistence type="inferred from homology"/>
<keyword evidence="16" id="KW-1185">Reference proteome</keyword>
<dbReference type="PROSITE" id="PS50157">
    <property type="entry name" value="ZINC_FINGER_C2H2_2"/>
    <property type="match status" value="4"/>
</dbReference>
<protein>
    <recommendedName>
        <fullName evidence="14">C2H2-type domain-containing protein</fullName>
    </recommendedName>
</protein>
<dbReference type="PANTHER" id="PTHR23235:SF142">
    <property type="entry name" value="ZINC FINGER PROTEIN 384"/>
    <property type="match status" value="1"/>
</dbReference>
<dbReference type="PANTHER" id="PTHR23235">
    <property type="entry name" value="KRUEPPEL-LIKE TRANSCRIPTION FACTOR"/>
    <property type="match status" value="1"/>
</dbReference>
<feature type="domain" description="C2H2-type" evidence="14">
    <location>
        <begin position="258"/>
        <end position="281"/>
    </location>
</feature>
<feature type="compositionally biased region" description="Polar residues" evidence="13">
    <location>
        <begin position="1"/>
        <end position="12"/>
    </location>
</feature>
<dbReference type="GO" id="GO:0000981">
    <property type="term" value="F:DNA-binding transcription factor activity, RNA polymerase II-specific"/>
    <property type="evidence" value="ECO:0007669"/>
    <property type="project" value="TreeGrafter"/>
</dbReference>
<dbReference type="Proteomes" id="UP000694396">
    <property type="component" value="Unplaced"/>
</dbReference>
<dbReference type="FunFam" id="3.30.160.60:FF:000951">
    <property type="entry name" value="Zinc finger protein 8"/>
    <property type="match status" value="1"/>
</dbReference>
<reference evidence="15" key="1">
    <citation type="submission" date="2025-08" db="UniProtKB">
        <authorList>
            <consortium name="Ensembl"/>
        </authorList>
    </citation>
    <scope>IDENTIFICATION</scope>
</reference>
<dbReference type="InterPro" id="IPR013087">
    <property type="entry name" value="Znf_C2H2_type"/>
</dbReference>
<name>A0A8C3QMR9_9PASS</name>
<feature type="domain" description="C2H2-type" evidence="14">
    <location>
        <begin position="174"/>
        <end position="201"/>
    </location>
</feature>
<evidence type="ECO:0000256" key="9">
    <source>
        <dbReference type="ARBA" id="ARBA00023015"/>
    </source>
</evidence>
<dbReference type="GO" id="GO:0008270">
    <property type="term" value="F:zinc ion binding"/>
    <property type="evidence" value="ECO:0007669"/>
    <property type="project" value="UniProtKB-KW"/>
</dbReference>
<dbReference type="FunFam" id="3.30.160.60:FF:000690">
    <property type="entry name" value="Zinc finger protein 354C"/>
    <property type="match status" value="1"/>
</dbReference>
<evidence type="ECO:0000256" key="4">
    <source>
        <dbReference type="ARBA" id="ARBA00022723"/>
    </source>
</evidence>